<organism evidence="2 3">
    <name type="scientific">Bacillus nakamurai</name>
    <dbReference type="NCBI Taxonomy" id="1793963"/>
    <lineage>
        <taxon>Bacteria</taxon>
        <taxon>Bacillati</taxon>
        <taxon>Bacillota</taxon>
        <taxon>Bacilli</taxon>
        <taxon>Bacillales</taxon>
        <taxon>Bacillaceae</taxon>
        <taxon>Bacillus</taxon>
    </lineage>
</organism>
<dbReference type="Proteomes" id="UP000075430">
    <property type="component" value="Unassembled WGS sequence"/>
</dbReference>
<protein>
    <submittedName>
        <fullName evidence="2">Uncharacterized protein</fullName>
    </submittedName>
</protein>
<proteinExistence type="predicted"/>
<evidence type="ECO:0000313" key="3">
    <source>
        <dbReference type="Proteomes" id="UP000075430"/>
    </source>
</evidence>
<evidence type="ECO:0000256" key="1">
    <source>
        <dbReference type="SAM" id="MobiDB-lite"/>
    </source>
</evidence>
<dbReference type="STRING" id="1793963.AXI58_16435"/>
<sequence>MIYAGPIQNQQYAQYANRTAGYKPDYAGITKAAALANDRDYREVERRQENAAAAEKKVNEEKRKRSLRHVMGRAGKGRYINQYA</sequence>
<name>A0A150F6Z8_9BACI</name>
<gene>
    <name evidence="2" type="ORF">AXI58_16435</name>
</gene>
<evidence type="ECO:0000313" key="2">
    <source>
        <dbReference type="EMBL" id="KXZ18937.1"/>
    </source>
</evidence>
<dbReference type="RefSeq" id="WP_061521855.1">
    <property type="nucleotide sequence ID" value="NZ_JANBMN010000017.1"/>
</dbReference>
<comment type="caution">
    <text evidence="2">The sequence shown here is derived from an EMBL/GenBank/DDBJ whole genome shotgun (WGS) entry which is preliminary data.</text>
</comment>
<dbReference type="OrthoDB" id="2706316at2"/>
<reference evidence="3" key="1">
    <citation type="submission" date="2016-02" db="EMBL/GenBank/DDBJ databases">
        <authorList>
            <person name="Dunlap C."/>
        </authorList>
    </citation>
    <scope>NUCLEOTIDE SEQUENCE [LARGE SCALE GENOMIC DNA]</scope>
    <source>
        <strain evidence="3">NRRL B-41092</strain>
    </source>
</reference>
<dbReference type="AlphaFoldDB" id="A0A150F6Z8"/>
<feature type="region of interest" description="Disordered" evidence="1">
    <location>
        <begin position="46"/>
        <end position="71"/>
    </location>
</feature>
<keyword evidence="3" id="KW-1185">Reference proteome</keyword>
<dbReference type="EMBL" id="LSBA01000016">
    <property type="protein sequence ID" value="KXZ18937.1"/>
    <property type="molecule type" value="Genomic_DNA"/>
</dbReference>
<feature type="compositionally biased region" description="Basic and acidic residues" evidence="1">
    <location>
        <begin position="46"/>
        <end position="63"/>
    </location>
</feature>
<accession>A0A150F6Z8</accession>